<name>A0A9P9Y826_9HYPO</name>
<keyword evidence="6" id="KW-0808">Transferase</keyword>
<dbReference type="SUPFAM" id="SSF53335">
    <property type="entry name" value="S-adenosyl-L-methionine-dependent methyltransferases"/>
    <property type="match status" value="1"/>
</dbReference>
<organism evidence="12 13">
    <name type="scientific">Emericellopsis cladophorae</name>
    <dbReference type="NCBI Taxonomy" id="2686198"/>
    <lineage>
        <taxon>Eukaryota</taxon>
        <taxon>Fungi</taxon>
        <taxon>Dikarya</taxon>
        <taxon>Ascomycota</taxon>
        <taxon>Pezizomycotina</taxon>
        <taxon>Sordariomycetes</taxon>
        <taxon>Hypocreomycetidae</taxon>
        <taxon>Hypocreales</taxon>
        <taxon>Bionectriaceae</taxon>
        <taxon>Emericellopsis</taxon>
    </lineage>
</organism>
<dbReference type="GO" id="GO:0009820">
    <property type="term" value="P:alkaloid metabolic process"/>
    <property type="evidence" value="ECO:0007669"/>
    <property type="project" value="UniProtKB-KW"/>
</dbReference>
<evidence type="ECO:0000256" key="4">
    <source>
        <dbReference type="ARBA" id="ARBA00022589"/>
    </source>
</evidence>
<dbReference type="InterPro" id="IPR019257">
    <property type="entry name" value="MeTrfase_dom"/>
</dbReference>
<reference evidence="12" key="2">
    <citation type="submission" date="2022-07" db="EMBL/GenBank/DDBJ databases">
        <authorList>
            <person name="Goncalves M.F.M."/>
            <person name="Hilario S."/>
            <person name="Van De Peer Y."/>
            <person name="Esteves A.C."/>
            <person name="Alves A."/>
        </authorList>
    </citation>
    <scope>NUCLEOTIDE SEQUENCE</scope>
    <source>
        <strain evidence="12">MUM 19.33</strain>
    </source>
</reference>
<dbReference type="NCBIfam" id="TIGR03439">
    <property type="entry name" value="methyl_EasF"/>
    <property type="match status" value="1"/>
</dbReference>
<evidence type="ECO:0000256" key="8">
    <source>
        <dbReference type="ARBA" id="ARBA00039094"/>
    </source>
</evidence>
<comment type="similarity">
    <text evidence="2">Belongs to the methyltransferase superfamily.</text>
</comment>
<dbReference type="InterPro" id="IPR051128">
    <property type="entry name" value="EgtD_Methyltrsf_superfamily"/>
</dbReference>
<keyword evidence="5" id="KW-0489">Methyltransferase</keyword>
<evidence type="ECO:0000256" key="3">
    <source>
        <dbReference type="ARBA" id="ARBA00011738"/>
    </source>
</evidence>
<keyword evidence="7" id="KW-0949">S-adenosyl-L-methionine</keyword>
<dbReference type="PANTHER" id="PTHR43397">
    <property type="entry name" value="ERGOTHIONEINE BIOSYNTHESIS PROTEIN 1"/>
    <property type="match status" value="1"/>
</dbReference>
<comment type="catalytic activity">
    <reaction evidence="9">
        <text>4-(3-methylbut-2-enyl)-L-tryptophan + S-adenosyl-L-methionine = 4-(3-methylbut-2-enyl)-L-abrine + S-adenosyl-L-homocysteine + H(+)</text>
        <dbReference type="Rhea" id="RHEA:34435"/>
        <dbReference type="ChEBI" id="CHEBI:15378"/>
        <dbReference type="ChEBI" id="CHEBI:57856"/>
        <dbReference type="ChEBI" id="CHEBI:58209"/>
        <dbReference type="ChEBI" id="CHEBI:59789"/>
        <dbReference type="ChEBI" id="CHEBI:67248"/>
        <dbReference type="EC" id="2.1.1.261"/>
    </reaction>
</comment>
<dbReference type="Pfam" id="PF10017">
    <property type="entry name" value="Methyltransf_33"/>
    <property type="match status" value="1"/>
</dbReference>
<dbReference type="InterPro" id="IPR017805">
    <property type="entry name" value="SAM_MeTrfase_EasF-type_put"/>
</dbReference>
<dbReference type="InterPro" id="IPR017804">
    <property type="entry name" value="MeTrfase_EgtD-like"/>
</dbReference>
<dbReference type="GO" id="GO:0008168">
    <property type="term" value="F:methyltransferase activity"/>
    <property type="evidence" value="ECO:0007669"/>
    <property type="project" value="UniProtKB-KW"/>
</dbReference>
<dbReference type="Gene3D" id="3.40.50.150">
    <property type="entry name" value="Vaccinia Virus protein VP39"/>
    <property type="match status" value="1"/>
</dbReference>
<keyword evidence="13" id="KW-1185">Reference proteome</keyword>
<gene>
    <name evidence="12" type="ORF">J7T54_006559</name>
</gene>
<comment type="pathway">
    <text evidence="1">Alkaloid biosynthesis; ergot alkaloid biosynthesis.</text>
</comment>
<feature type="domain" description="Histidine-specific methyltransferase SAM-dependent" evidence="11">
    <location>
        <begin position="47"/>
        <end position="347"/>
    </location>
</feature>
<dbReference type="GO" id="GO:0032259">
    <property type="term" value="P:methylation"/>
    <property type="evidence" value="ECO:0007669"/>
    <property type="project" value="UniProtKB-KW"/>
</dbReference>
<keyword evidence="4" id="KW-0017">Alkaloid metabolism</keyword>
<sequence length="366" mass="41343">MAVFSLPSHGEVRDIGGSAMRDACAQMMYETFGPTRDPSKRLFGLDEALYDGTGSLYWADIMSKAEFYQTNDEAVLLKQNGLSIIQRLPEGVTMIDLGAGDTRKVRHFIAGFEKVGKSATYLGLDISRESLDHNIEYLASMARGHAEPIVTVAGLWGTFDDCLDRVKQIHGPRLFLSLGSVLCNDEWPEAMKKIKQWASILRPDDMLLVGMDGHLAPAYRQKIKVAYHTHPRLWDAFFSHGFRMMNEYAGEEWFRDEDWERHVDIECDGVDQSTPSTSTRHRFYFCAKRDIVLGTSGGIIHEGEEMDWFDSHKWRQSAVETMFSKAGLVVTQVWQAPNSEFRQYLVRQPNAADPRSDADSGVSGIN</sequence>
<dbReference type="GeneID" id="75833037"/>
<evidence type="ECO:0000256" key="1">
    <source>
        <dbReference type="ARBA" id="ARBA00005107"/>
    </source>
</evidence>
<evidence type="ECO:0000256" key="2">
    <source>
        <dbReference type="ARBA" id="ARBA00008361"/>
    </source>
</evidence>
<evidence type="ECO:0000259" key="11">
    <source>
        <dbReference type="Pfam" id="PF10017"/>
    </source>
</evidence>
<accession>A0A9P9Y826</accession>
<dbReference type="InterPro" id="IPR029063">
    <property type="entry name" value="SAM-dependent_MTases_sf"/>
</dbReference>
<evidence type="ECO:0000256" key="5">
    <source>
        <dbReference type="ARBA" id="ARBA00022603"/>
    </source>
</evidence>
<dbReference type="PANTHER" id="PTHR43397:SF1">
    <property type="entry name" value="ERGOTHIONEINE BIOSYNTHESIS PROTEIN 1"/>
    <property type="match status" value="1"/>
</dbReference>
<evidence type="ECO:0000256" key="10">
    <source>
        <dbReference type="SAM" id="MobiDB-lite"/>
    </source>
</evidence>
<feature type="region of interest" description="Disordered" evidence="10">
    <location>
        <begin position="347"/>
        <end position="366"/>
    </location>
</feature>
<dbReference type="Proteomes" id="UP001055219">
    <property type="component" value="Unassembled WGS sequence"/>
</dbReference>
<dbReference type="OrthoDB" id="659at2759"/>
<dbReference type="EMBL" id="JAGIXG020000004">
    <property type="protein sequence ID" value="KAI6784514.1"/>
    <property type="molecule type" value="Genomic_DNA"/>
</dbReference>
<evidence type="ECO:0000256" key="7">
    <source>
        <dbReference type="ARBA" id="ARBA00022691"/>
    </source>
</evidence>
<dbReference type="PIRSF" id="PIRSF018005">
    <property type="entry name" value="UCP018005"/>
    <property type="match status" value="1"/>
</dbReference>
<dbReference type="EC" id="2.1.1.261" evidence="8"/>
<reference evidence="12" key="1">
    <citation type="journal article" date="2021" name="J Fungi (Basel)">
        <title>Genomic and Metabolomic Analyses of the Marine Fungus Emericellopsis cladophorae: Insights into Saltwater Adaptability Mechanisms and Its Biosynthetic Potential.</title>
        <authorList>
            <person name="Goncalves M.F.M."/>
            <person name="Hilario S."/>
            <person name="Van de Peer Y."/>
            <person name="Esteves A.C."/>
            <person name="Alves A."/>
        </authorList>
    </citation>
    <scope>NUCLEOTIDE SEQUENCE</scope>
    <source>
        <strain evidence="12">MUM 19.33</strain>
    </source>
</reference>
<evidence type="ECO:0000313" key="12">
    <source>
        <dbReference type="EMBL" id="KAI6784514.1"/>
    </source>
</evidence>
<dbReference type="AlphaFoldDB" id="A0A9P9Y826"/>
<comment type="caution">
    <text evidence="12">The sequence shown here is derived from an EMBL/GenBank/DDBJ whole genome shotgun (WGS) entry which is preliminary data.</text>
</comment>
<evidence type="ECO:0000256" key="9">
    <source>
        <dbReference type="ARBA" id="ARBA00049425"/>
    </source>
</evidence>
<protein>
    <recommendedName>
        <fullName evidence="8">4-dimethylallyltryptophan N-methyltransferase</fullName>
        <ecNumber evidence="8">2.1.1.261</ecNumber>
    </recommendedName>
</protein>
<proteinExistence type="inferred from homology"/>
<evidence type="ECO:0000313" key="13">
    <source>
        <dbReference type="Proteomes" id="UP001055219"/>
    </source>
</evidence>
<evidence type="ECO:0000256" key="6">
    <source>
        <dbReference type="ARBA" id="ARBA00022679"/>
    </source>
</evidence>
<comment type="subunit">
    <text evidence="3">Homodimer.</text>
</comment>
<dbReference type="RefSeq" id="XP_051365370.1">
    <property type="nucleotide sequence ID" value="XM_051503004.1"/>
</dbReference>